<dbReference type="AlphaFoldDB" id="A0AAD3HC89"/>
<name>A0AAD3HC89_9STRA</name>
<dbReference type="InterPro" id="IPR049452">
    <property type="entry name" value="Anoctamin_TM"/>
</dbReference>
<feature type="transmembrane region" description="Helical" evidence="2">
    <location>
        <begin position="444"/>
        <end position="466"/>
    </location>
</feature>
<feature type="transmembrane region" description="Helical" evidence="2">
    <location>
        <begin position="678"/>
        <end position="699"/>
    </location>
</feature>
<evidence type="ECO:0000256" key="2">
    <source>
        <dbReference type="SAM" id="Phobius"/>
    </source>
</evidence>
<gene>
    <name evidence="4" type="ORF">CTEN210_14407</name>
</gene>
<evidence type="ECO:0000256" key="1">
    <source>
        <dbReference type="SAM" id="MobiDB-lite"/>
    </source>
</evidence>
<feature type="transmembrane region" description="Helical" evidence="2">
    <location>
        <begin position="836"/>
        <end position="864"/>
    </location>
</feature>
<feature type="compositionally biased region" description="Low complexity" evidence="1">
    <location>
        <begin position="27"/>
        <end position="39"/>
    </location>
</feature>
<feature type="compositionally biased region" description="Polar residues" evidence="1">
    <location>
        <begin position="40"/>
        <end position="60"/>
    </location>
</feature>
<keyword evidence="5" id="KW-1185">Reference proteome</keyword>
<comment type="caution">
    <text evidence="4">The sequence shown here is derived from an EMBL/GenBank/DDBJ whole genome shotgun (WGS) entry which is preliminary data.</text>
</comment>
<dbReference type="GO" id="GO:0005886">
    <property type="term" value="C:plasma membrane"/>
    <property type="evidence" value="ECO:0007669"/>
    <property type="project" value="TreeGrafter"/>
</dbReference>
<keyword evidence="2" id="KW-0472">Membrane</keyword>
<reference evidence="4 5" key="1">
    <citation type="journal article" date="2021" name="Sci. Rep.">
        <title>The genome of the diatom Chaetoceros tenuissimus carries an ancient integrated fragment of an extant virus.</title>
        <authorList>
            <person name="Hongo Y."/>
            <person name="Kimura K."/>
            <person name="Takaki Y."/>
            <person name="Yoshida Y."/>
            <person name="Baba S."/>
            <person name="Kobayashi G."/>
            <person name="Nagasaki K."/>
            <person name="Hano T."/>
            <person name="Tomaru Y."/>
        </authorList>
    </citation>
    <scope>NUCLEOTIDE SEQUENCE [LARGE SCALE GENOMIC DNA]</scope>
    <source>
        <strain evidence="4 5">NIES-3715</strain>
    </source>
</reference>
<feature type="transmembrane region" description="Helical" evidence="2">
    <location>
        <begin position="345"/>
        <end position="365"/>
    </location>
</feature>
<organism evidence="4 5">
    <name type="scientific">Chaetoceros tenuissimus</name>
    <dbReference type="NCBI Taxonomy" id="426638"/>
    <lineage>
        <taxon>Eukaryota</taxon>
        <taxon>Sar</taxon>
        <taxon>Stramenopiles</taxon>
        <taxon>Ochrophyta</taxon>
        <taxon>Bacillariophyta</taxon>
        <taxon>Coscinodiscophyceae</taxon>
        <taxon>Chaetocerotophycidae</taxon>
        <taxon>Chaetocerotales</taxon>
        <taxon>Chaetocerotaceae</taxon>
        <taxon>Chaetoceros</taxon>
    </lineage>
</organism>
<dbReference type="Proteomes" id="UP001054902">
    <property type="component" value="Unassembled WGS sequence"/>
</dbReference>
<dbReference type="InterPro" id="IPR045122">
    <property type="entry name" value="Csc1-like"/>
</dbReference>
<feature type="transmembrane region" description="Helical" evidence="2">
    <location>
        <begin position="885"/>
        <end position="904"/>
    </location>
</feature>
<protein>
    <recommendedName>
        <fullName evidence="3">Anoctamin transmembrane domain-containing protein</fullName>
    </recommendedName>
</protein>
<keyword evidence="2" id="KW-0812">Transmembrane</keyword>
<dbReference type="EMBL" id="BLLK01000060">
    <property type="protein sequence ID" value="GFH57931.1"/>
    <property type="molecule type" value="Genomic_DNA"/>
</dbReference>
<evidence type="ECO:0000313" key="4">
    <source>
        <dbReference type="EMBL" id="GFH57931.1"/>
    </source>
</evidence>
<feature type="domain" description="Anoctamin transmembrane" evidence="3">
    <location>
        <begin position="634"/>
        <end position="762"/>
    </location>
</feature>
<feature type="region of interest" description="Disordered" evidence="1">
    <location>
        <begin position="175"/>
        <end position="198"/>
    </location>
</feature>
<feature type="transmembrane region" description="Helical" evidence="2">
    <location>
        <begin position="745"/>
        <end position="764"/>
    </location>
</feature>
<evidence type="ECO:0000259" key="3">
    <source>
        <dbReference type="Pfam" id="PF04547"/>
    </source>
</evidence>
<feature type="transmembrane region" description="Helical" evidence="2">
    <location>
        <begin position="975"/>
        <end position="994"/>
    </location>
</feature>
<accession>A0AAD3HC89</accession>
<keyword evidence="2" id="KW-1133">Transmembrane helix</keyword>
<dbReference type="PANTHER" id="PTHR13018">
    <property type="entry name" value="PROBABLE MEMBRANE PROTEIN DUF221-RELATED"/>
    <property type="match status" value="1"/>
</dbReference>
<proteinExistence type="predicted"/>
<dbReference type="Pfam" id="PF04547">
    <property type="entry name" value="Anoctamin"/>
    <property type="match status" value="1"/>
</dbReference>
<sequence length="1104" mass="125707">MAEVYEMNEVKDPNMNDSVSDEGDNHSQSSGAPSSQSGSENDSTTGSIDTFNEKSPTQKGEMSPMRKLIVGTGQVLRLPGVFAAIEKNTCDSGSVSNSESQYYHSGRSHQSLVDDDYYFSDGSGQSYFNAKIRMDSQSDLSFKDAASDISYDDEGQPVYAASEAGGEQPFDGSLGLGAVSSFGDQEQQMRPRRNSKNEIDFLTDEKRMMTYGRCIAIYLAKRYAWYNPQLKQEKENDSNGETDAMLQSSNIDTVENGKEKNQKPKPSIEKAWAYFEHTTLPRRSYTPVHEREENPEGMKKSFLERNFNWNKTLERANPGEDSYETKLYSVWTTPLNQMGDFGLGVGLYFATLVASAILMILAGLMNVPNMMYFQSDDYSKGQEGVSWFLKGSAVCNVHEFVPCIDCDEALFADKRRIVTVPDENNETQQTFAIMNDCDGATWRVGMVNFGTTLLFLVGFIIMRWYLSSMEVRFDEDEQTAQDYSIVVRNPPDSATDPETWRSFFMENFAGTHVTCCTVAVDNDDLVHALVKRRELLKAIKTSLPEEDDFSIENLEKLSEEIVSKRNALQRLMAKLFPGLPAKVQTLVDLNAEIVELSSKSYPASSVFVTFENEKAQRWVLETMNIAEVDAVRQNRGAVKEPRFLFEGEHVLFVQEPTEPSTIRWQDLHVTFFEQITKFLTTGFVFGLLTATYFIIRALHNVNTTFSAFAISISNSIFPTLAKMLSKFEKHANEERREVWLYIKIAIFRCINAVVFILLITPYTSTTLGGSSDLLAGVYNVFFAEIVTASVLQILDIGGNLSRHFFAPRQKTQEDMDLKMIGTEVFLSERYTNMTKLIFLAVWYCPLFPAVLFWCALALGINFFVDRFSLMRTWKPSPKLGRSMSGLQRDFTFPIMVIVMAYWAVRSWSNFKYDHLCESSNTANFDANFVLPNVTDFNINEEMLFELKSETMMYKYCANNEDMTNEQERLTFTYQLFTWSLTGLVGFIIFCIVVYHARKFYVPNYSPCGEAQDEKFSNVKSRVGYIPQAKSDNFAYPFLICPLVNLEESDLIAWEDPNKEYHEYDLTEDAKQLIRESGKEVDSRLATFSKCLWFPPPEEEESKEN</sequence>
<evidence type="ECO:0000313" key="5">
    <source>
        <dbReference type="Proteomes" id="UP001054902"/>
    </source>
</evidence>
<dbReference type="PANTHER" id="PTHR13018:SF5">
    <property type="entry name" value="RE44586P"/>
    <property type="match status" value="1"/>
</dbReference>
<feature type="region of interest" description="Disordered" evidence="1">
    <location>
        <begin position="1"/>
        <end position="65"/>
    </location>
</feature>
<dbReference type="GO" id="GO:0005227">
    <property type="term" value="F:calcium-activated cation channel activity"/>
    <property type="evidence" value="ECO:0007669"/>
    <property type="project" value="InterPro"/>
</dbReference>